<evidence type="ECO:0000256" key="2">
    <source>
        <dbReference type="SAM" id="MobiDB-lite"/>
    </source>
</evidence>
<proteinExistence type="predicted"/>
<sequence>MEENISNEEKNIRGGTGSKGNPVEIKRAIAEATKDLKRASNDVEKITRDKEELLHDLAELRVHENEEVPSVIKKAIEKSIRAVQKKLKEINDQLPEVDLSADQKKIHKIITEWKENKKILNNARRALARGEHKLAFDPADRKAMGDTNRAEATIYDANQKLDKLAQEATLIEENNIKDPTTEEFVNIHTGNESIEKQEQETTDVAPQERAISLPPTPTQAPEPTVSVEPQGNESILYTREQALADQKEWEHKHRSSIEKIITSALEEVTHNDISQEGAVIQTPEPIKTETAEAPIENPSIPETPLLLDDGNDTPQKNSAEEQKEEIVVPIVLEEITNEDVPMKETPEDEVSTPAETINLKETRETPIQSVQLSPYVEKMLNDHLDKLFGDKGFLGFGKTKGIDSRHWNEPVNGFSTKTINEIRNPRNESGSTSTELWGVANEQERTKMHEYILQATNQTGVTPNPDEKIIDYIKRVLEITAHNNNGQQ</sequence>
<reference evidence="3 4" key="1">
    <citation type="journal article" date="2016" name="Nat. Commun.">
        <title>Thousands of microbial genomes shed light on interconnected biogeochemical processes in an aquifer system.</title>
        <authorList>
            <person name="Anantharaman K."/>
            <person name="Brown C.T."/>
            <person name="Hug L.A."/>
            <person name="Sharon I."/>
            <person name="Castelle C.J."/>
            <person name="Probst A.J."/>
            <person name="Thomas B.C."/>
            <person name="Singh A."/>
            <person name="Wilkins M.J."/>
            <person name="Karaoz U."/>
            <person name="Brodie E.L."/>
            <person name="Williams K.H."/>
            <person name="Hubbard S.S."/>
            <person name="Banfield J.F."/>
        </authorList>
    </citation>
    <scope>NUCLEOTIDE SEQUENCE [LARGE SCALE GENOMIC DNA]</scope>
</reference>
<name>A0A1G2SEQ8_9BACT</name>
<feature type="coiled-coil region" evidence="1">
    <location>
        <begin position="147"/>
        <end position="174"/>
    </location>
</feature>
<gene>
    <name evidence="3" type="ORF">A3B07_00055</name>
</gene>
<keyword evidence="1" id="KW-0175">Coiled coil</keyword>
<feature type="region of interest" description="Disordered" evidence="2">
    <location>
        <begin position="1"/>
        <end position="22"/>
    </location>
</feature>
<dbReference type="Proteomes" id="UP000178817">
    <property type="component" value="Unassembled WGS sequence"/>
</dbReference>
<accession>A0A1G2SEQ8</accession>
<evidence type="ECO:0000313" key="3">
    <source>
        <dbReference type="EMBL" id="OHA83152.1"/>
    </source>
</evidence>
<dbReference type="STRING" id="1802726.A3B07_00055"/>
<comment type="caution">
    <text evidence="3">The sequence shown here is derived from an EMBL/GenBank/DDBJ whole genome shotgun (WGS) entry which is preliminary data.</text>
</comment>
<protein>
    <submittedName>
        <fullName evidence="3">Uncharacterized protein</fullName>
    </submittedName>
</protein>
<dbReference type="EMBL" id="MHUV01000001">
    <property type="protein sequence ID" value="OHA83152.1"/>
    <property type="molecule type" value="Genomic_DNA"/>
</dbReference>
<evidence type="ECO:0000313" key="4">
    <source>
        <dbReference type="Proteomes" id="UP000178817"/>
    </source>
</evidence>
<feature type="coiled-coil region" evidence="1">
    <location>
        <begin position="29"/>
        <end position="93"/>
    </location>
</feature>
<dbReference type="AlphaFoldDB" id="A0A1G2SEQ8"/>
<feature type="region of interest" description="Disordered" evidence="2">
    <location>
        <begin position="191"/>
        <end position="232"/>
    </location>
</feature>
<feature type="region of interest" description="Disordered" evidence="2">
    <location>
        <begin position="272"/>
        <end position="322"/>
    </location>
</feature>
<organism evidence="3 4">
    <name type="scientific">Candidatus Yonathbacteria bacterium RIFCSPLOWO2_01_FULL_43_27</name>
    <dbReference type="NCBI Taxonomy" id="1802726"/>
    <lineage>
        <taxon>Bacteria</taxon>
        <taxon>Candidatus Yonathiibacteriota</taxon>
    </lineage>
</organism>
<evidence type="ECO:0000256" key="1">
    <source>
        <dbReference type="SAM" id="Coils"/>
    </source>
</evidence>